<dbReference type="PANTHER" id="PTHR43500">
    <property type="entry name" value="CYSTATHIONINE BETA-LYASE-RELATED"/>
    <property type="match status" value="1"/>
</dbReference>
<keyword evidence="3 6" id="KW-0663">Pyridoxal phosphate</keyword>
<dbReference type="InterPro" id="IPR015421">
    <property type="entry name" value="PyrdxlP-dep_Trfase_major"/>
</dbReference>
<evidence type="ECO:0000313" key="9">
    <source>
        <dbReference type="Proteomes" id="UP000295063"/>
    </source>
</evidence>
<evidence type="ECO:0000313" key="8">
    <source>
        <dbReference type="EMBL" id="TCL35574.1"/>
    </source>
</evidence>
<dbReference type="PANTHER" id="PTHR43500:SF1">
    <property type="entry name" value="CYSTATHIONINE BETA-LYASE-RELATED"/>
    <property type="match status" value="1"/>
</dbReference>
<gene>
    <name evidence="8" type="ORF">EV210_11137</name>
</gene>
<dbReference type="Proteomes" id="UP000295063">
    <property type="component" value="Unassembled WGS sequence"/>
</dbReference>
<comment type="cofactor">
    <cofactor evidence="1 7">
        <name>pyridoxal 5'-phosphate</name>
        <dbReference type="ChEBI" id="CHEBI:597326"/>
    </cofactor>
</comment>
<organism evidence="8 9">
    <name type="scientific">Anaerospora hongkongensis</name>
    <dbReference type="NCBI Taxonomy" id="244830"/>
    <lineage>
        <taxon>Bacteria</taxon>
        <taxon>Bacillati</taxon>
        <taxon>Bacillota</taxon>
        <taxon>Negativicutes</taxon>
        <taxon>Selenomonadales</taxon>
        <taxon>Sporomusaceae</taxon>
        <taxon>Anaerospora</taxon>
    </lineage>
</organism>
<comment type="catalytic activity">
    <reaction evidence="5">
        <text>L,L-cystathionine + H2O = L-homocysteine + pyruvate + NH4(+)</text>
        <dbReference type="Rhea" id="RHEA:13965"/>
        <dbReference type="ChEBI" id="CHEBI:15361"/>
        <dbReference type="ChEBI" id="CHEBI:15377"/>
        <dbReference type="ChEBI" id="CHEBI:28938"/>
        <dbReference type="ChEBI" id="CHEBI:58161"/>
        <dbReference type="ChEBI" id="CHEBI:58199"/>
    </reaction>
</comment>
<evidence type="ECO:0000256" key="3">
    <source>
        <dbReference type="ARBA" id="ARBA00022898"/>
    </source>
</evidence>
<dbReference type="InterPro" id="IPR015424">
    <property type="entry name" value="PyrdxlP-dep_Trfase"/>
</dbReference>
<evidence type="ECO:0000256" key="1">
    <source>
        <dbReference type="ARBA" id="ARBA00001933"/>
    </source>
</evidence>
<sequence length="432" mass="46802">MNKMPEALNKCSARQAFLASCAAKTRLLHTPVSDPYEVSGHPNPAGLGDAGPFSQTGSWGQSSVLFPTLETYRQADGCGRASYGGAEYGVVQTPEAEAVCKKIAALHNGHGAVICPSGLAAIATTLDALAPKAVLIPDCVYGPMLRLLNRRRIKPFRYPAGASATEFRAVLEKASSEYSQGQELLVYLEAPGSGTFEIPDIEGIAAIAKNAELRTVMDNTWASHIRFLPLEHGIDIVIQATTKYEGGYGDTPSGVVIAKDPQDLQHIADELRATGNGAVAPTTCSRLYHRLDSTEERLNQHAETAQRLMDWFLTQPFTAGVLSPALETSPYHERFQYYFGKGNGLFSVIFQPDIPANKVEAFADALNLFWIAESWGGHLSLVLPVHAKREVTSMPDGYVLRFHAGLEDYQDLLRDLEQAAQDTLLTAPAGTQ</sequence>
<dbReference type="GO" id="GO:0019450">
    <property type="term" value="P:L-cysteine catabolic process to pyruvate"/>
    <property type="evidence" value="ECO:0007669"/>
    <property type="project" value="TreeGrafter"/>
</dbReference>
<feature type="modified residue" description="N6-(pyridoxal phosphate)lysine" evidence="6">
    <location>
        <position position="243"/>
    </location>
</feature>
<keyword evidence="4 8" id="KW-0456">Lyase</keyword>
<dbReference type="GO" id="GO:0047804">
    <property type="term" value="F:cysteine-S-conjugate beta-lyase activity"/>
    <property type="evidence" value="ECO:0007669"/>
    <property type="project" value="InterPro"/>
</dbReference>
<reference evidence="8 9" key="1">
    <citation type="submission" date="2019-03" db="EMBL/GenBank/DDBJ databases">
        <title>Genomic Encyclopedia of Type Strains, Phase IV (KMG-IV): sequencing the most valuable type-strain genomes for metagenomic binning, comparative biology and taxonomic classification.</title>
        <authorList>
            <person name="Goeker M."/>
        </authorList>
    </citation>
    <scope>NUCLEOTIDE SEQUENCE [LARGE SCALE GENOMIC DNA]</scope>
    <source>
        <strain evidence="8 9">DSM 15969</strain>
    </source>
</reference>
<evidence type="ECO:0000256" key="4">
    <source>
        <dbReference type="ARBA" id="ARBA00023239"/>
    </source>
</evidence>
<dbReference type="PIRSF" id="PIRSF001434">
    <property type="entry name" value="CGS"/>
    <property type="match status" value="1"/>
</dbReference>
<evidence type="ECO:0000256" key="7">
    <source>
        <dbReference type="RuleBase" id="RU362118"/>
    </source>
</evidence>
<dbReference type="InterPro" id="IPR015422">
    <property type="entry name" value="PyrdxlP-dep_Trfase_small"/>
</dbReference>
<dbReference type="GO" id="GO:0019346">
    <property type="term" value="P:transsulfuration"/>
    <property type="evidence" value="ECO:0007669"/>
    <property type="project" value="InterPro"/>
</dbReference>
<comment type="similarity">
    <text evidence="2 7">Belongs to the trans-sulfuration enzymes family.</text>
</comment>
<dbReference type="EMBL" id="SLUI01000011">
    <property type="protein sequence ID" value="TCL35574.1"/>
    <property type="molecule type" value="Genomic_DNA"/>
</dbReference>
<name>A0A4R1PUE5_9FIRM</name>
<protein>
    <submittedName>
        <fullName evidence="8">Cystathionine beta-lyase</fullName>
    </submittedName>
</protein>
<dbReference type="InterPro" id="IPR000277">
    <property type="entry name" value="Cys/Met-Metab_PyrdxlP-dep_enz"/>
</dbReference>
<dbReference type="Gene3D" id="3.90.1150.10">
    <property type="entry name" value="Aspartate Aminotransferase, domain 1"/>
    <property type="match status" value="1"/>
</dbReference>
<proteinExistence type="inferred from homology"/>
<dbReference type="GO" id="GO:0030170">
    <property type="term" value="F:pyridoxal phosphate binding"/>
    <property type="evidence" value="ECO:0007669"/>
    <property type="project" value="InterPro"/>
</dbReference>
<accession>A0A4R1PUE5</accession>
<dbReference type="Pfam" id="PF01053">
    <property type="entry name" value="Cys_Met_Meta_PP"/>
    <property type="match status" value="1"/>
</dbReference>
<dbReference type="Gene3D" id="3.40.640.10">
    <property type="entry name" value="Type I PLP-dependent aspartate aminotransferase-like (Major domain)"/>
    <property type="match status" value="1"/>
</dbReference>
<evidence type="ECO:0000256" key="5">
    <source>
        <dbReference type="ARBA" id="ARBA00047517"/>
    </source>
</evidence>
<dbReference type="OrthoDB" id="9805807at2"/>
<dbReference type="RefSeq" id="WP_132082328.1">
    <property type="nucleotide sequence ID" value="NZ_SLUI01000011.1"/>
</dbReference>
<dbReference type="AlphaFoldDB" id="A0A4R1PUE5"/>
<keyword evidence="9" id="KW-1185">Reference proteome</keyword>
<dbReference type="InterPro" id="IPR006233">
    <property type="entry name" value="Cys_b_lyase_bac"/>
</dbReference>
<evidence type="ECO:0000256" key="2">
    <source>
        <dbReference type="ARBA" id="ARBA00009077"/>
    </source>
</evidence>
<evidence type="ECO:0000256" key="6">
    <source>
        <dbReference type="PIRSR" id="PIRSR001434-2"/>
    </source>
</evidence>
<dbReference type="SUPFAM" id="SSF53383">
    <property type="entry name" value="PLP-dependent transferases"/>
    <property type="match status" value="1"/>
</dbReference>
<comment type="caution">
    <text evidence="8">The sequence shown here is derived from an EMBL/GenBank/DDBJ whole genome shotgun (WGS) entry which is preliminary data.</text>
</comment>